<dbReference type="Pfam" id="PF12680">
    <property type="entry name" value="SnoaL_2"/>
    <property type="match status" value="1"/>
</dbReference>
<dbReference type="InterPro" id="IPR032710">
    <property type="entry name" value="NTF2-like_dom_sf"/>
</dbReference>
<dbReference type="Gene3D" id="3.10.450.50">
    <property type="match status" value="1"/>
</dbReference>
<dbReference type="AlphaFoldDB" id="A0A1H8KGJ1"/>
<evidence type="ECO:0000259" key="1">
    <source>
        <dbReference type="Pfam" id="PF12680"/>
    </source>
</evidence>
<dbReference type="SUPFAM" id="SSF54427">
    <property type="entry name" value="NTF2-like"/>
    <property type="match status" value="1"/>
</dbReference>
<accession>A0A1H8KGJ1</accession>
<evidence type="ECO:0000313" key="3">
    <source>
        <dbReference type="Proteomes" id="UP000198984"/>
    </source>
</evidence>
<evidence type="ECO:0000313" key="2">
    <source>
        <dbReference type="EMBL" id="SEN91696.1"/>
    </source>
</evidence>
<organism evidence="2 3">
    <name type="scientific">Chitinophaga rupis</name>
    <dbReference type="NCBI Taxonomy" id="573321"/>
    <lineage>
        <taxon>Bacteria</taxon>
        <taxon>Pseudomonadati</taxon>
        <taxon>Bacteroidota</taxon>
        <taxon>Chitinophagia</taxon>
        <taxon>Chitinophagales</taxon>
        <taxon>Chitinophagaceae</taxon>
        <taxon>Chitinophaga</taxon>
    </lineage>
</organism>
<reference evidence="2 3" key="1">
    <citation type="submission" date="2016-10" db="EMBL/GenBank/DDBJ databases">
        <authorList>
            <person name="de Groot N.N."/>
        </authorList>
    </citation>
    <scope>NUCLEOTIDE SEQUENCE [LARGE SCALE GENOMIC DNA]</scope>
    <source>
        <strain evidence="2 3">DSM 21039</strain>
    </source>
</reference>
<dbReference type="EMBL" id="FOBB01000015">
    <property type="protein sequence ID" value="SEN91696.1"/>
    <property type="molecule type" value="Genomic_DNA"/>
</dbReference>
<keyword evidence="3" id="KW-1185">Reference proteome</keyword>
<dbReference type="STRING" id="573321.SAMN04488505_11528"/>
<dbReference type="InterPro" id="IPR037401">
    <property type="entry name" value="SnoaL-like"/>
</dbReference>
<gene>
    <name evidence="2" type="ORF">SAMN04488505_11528</name>
</gene>
<protein>
    <recommendedName>
        <fullName evidence="1">SnoaL-like domain-containing protein</fullName>
    </recommendedName>
</protein>
<dbReference type="RefSeq" id="WP_089921365.1">
    <property type="nucleotide sequence ID" value="NZ_FOBB01000015.1"/>
</dbReference>
<name>A0A1H8KGJ1_9BACT</name>
<feature type="domain" description="SnoaL-like" evidence="1">
    <location>
        <begin position="17"/>
        <end position="111"/>
    </location>
</feature>
<dbReference type="OrthoDB" id="6491893at2"/>
<dbReference type="Proteomes" id="UP000198984">
    <property type="component" value="Unassembled WGS sequence"/>
</dbReference>
<proteinExistence type="predicted"/>
<sequence length="132" mass="14835">METQQEQPAIEKLIFSFSDAFNATDISKTVASFTSDGVNMPNNGPAAKGTEQLTKAFEVLFNFADINIQYVIDEINISGEYAFARTNSKVTTIVKASGDQIFLENKELFVLRNQHGEWKISHYIFNNTKTTK</sequence>